<dbReference type="PRINTS" id="PR00929">
    <property type="entry name" value="ATHOOK"/>
</dbReference>
<feature type="compositionally biased region" description="Low complexity" evidence="1">
    <location>
        <begin position="203"/>
        <end position="222"/>
    </location>
</feature>
<evidence type="ECO:0000256" key="1">
    <source>
        <dbReference type="SAM" id="MobiDB-lite"/>
    </source>
</evidence>
<keyword evidence="3" id="KW-1185">Reference proteome</keyword>
<evidence type="ECO:0000313" key="2">
    <source>
        <dbReference type="EnsemblPlants" id="PGSC0003DMT400046242"/>
    </source>
</evidence>
<feature type="compositionally biased region" description="Low complexity" evidence="1">
    <location>
        <begin position="135"/>
        <end position="158"/>
    </location>
</feature>
<feature type="compositionally biased region" description="Low complexity" evidence="1">
    <location>
        <begin position="325"/>
        <end position="336"/>
    </location>
</feature>
<evidence type="ECO:0000313" key="3">
    <source>
        <dbReference type="Proteomes" id="UP000011115"/>
    </source>
</evidence>
<dbReference type="AlphaFoldDB" id="M1BIU5"/>
<dbReference type="Gramene" id="PGSC0003DMT400046242">
    <property type="protein sequence ID" value="PGSC0003DMT400046242"/>
    <property type="gene ID" value="PGSC0003DMG400017950"/>
</dbReference>
<dbReference type="HOGENOM" id="CLU_759531_0_0_1"/>
<accession>M1BIU5</accession>
<dbReference type="InterPro" id="IPR017956">
    <property type="entry name" value="AT_hook_DNA-bd_motif"/>
</dbReference>
<feature type="region of interest" description="Disordered" evidence="1">
    <location>
        <begin position="301"/>
        <end position="342"/>
    </location>
</feature>
<organism evidence="2 3">
    <name type="scientific">Solanum tuberosum</name>
    <name type="common">Potato</name>
    <dbReference type="NCBI Taxonomy" id="4113"/>
    <lineage>
        <taxon>Eukaryota</taxon>
        <taxon>Viridiplantae</taxon>
        <taxon>Streptophyta</taxon>
        <taxon>Embryophyta</taxon>
        <taxon>Tracheophyta</taxon>
        <taxon>Spermatophyta</taxon>
        <taxon>Magnoliopsida</taxon>
        <taxon>eudicotyledons</taxon>
        <taxon>Gunneridae</taxon>
        <taxon>Pentapetalae</taxon>
        <taxon>asterids</taxon>
        <taxon>lamiids</taxon>
        <taxon>Solanales</taxon>
        <taxon>Solanaceae</taxon>
        <taxon>Solanoideae</taxon>
        <taxon>Solaneae</taxon>
        <taxon>Solanum</taxon>
    </lineage>
</organism>
<dbReference type="OMA" id="FLENICP"/>
<name>M1BIU5_SOLTU</name>
<dbReference type="InParanoid" id="M1BIU5"/>
<dbReference type="PaxDb" id="4113-PGSC0003DMT400046242"/>
<dbReference type="EnsemblPlants" id="PGSC0003DMT400046242">
    <property type="protein sequence ID" value="PGSC0003DMT400046242"/>
    <property type="gene ID" value="PGSC0003DMG400017950"/>
</dbReference>
<feature type="compositionally biased region" description="Polar residues" evidence="1">
    <location>
        <begin position="82"/>
        <end position="104"/>
    </location>
</feature>
<reference evidence="3" key="1">
    <citation type="journal article" date="2011" name="Nature">
        <title>Genome sequence and analysis of the tuber crop potato.</title>
        <authorList>
            <consortium name="The Potato Genome Sequencing Consortium"/>
        </authorList>
    </citation>
    <scope>NUCLEOTIDE SEQUENCE [LARGE SCALE GENOMIC DNA]</scope>
    <source>
        <strain evidence="3">cv. DM1-3 516 R44</strain>
    </source>
</reference>
<feature type="region of interest" description="Disordered" evidence="1">
    <location>
        <begin position="76"/>
        <end position="248"/>
    </location>
</feature>
<dbReference type="Proteomes" id="UP000011115">
    <property type="component" value="Unassembled WGS sequence"/>
</dbReference>
<proteinExistence type="predicted"/>
<dbReference type="STRING" id="4113.M1BIU5"/>
<reference evidence="2" key="2">
    <citation type="submission" date="2015-06" db="UniProtKB">
        <authorList>
            <consortium name="EnsemblPlants"/>
        </authorList>
    </citation>
    <scope>IDENTIFICATION</scope>
    <source>
        <strain evidence="2">DM1-3 516 R44</strain>
    </source>
</reference>
<dbReference type="GO" id="GO:0003677">
    <property type="term" value="F:DNA binding"/>
    <property type="evidence" value="ECO:0007669"/>
    <property type="project" value="InterPro"/>
</dbReference>
<protein>
    <submittedName>
        <fullName evidence="2">Uncharacterized protein</fullName>
    </submittedName>
</protein>
<sequence>MSYFELKDYIRKLGYSTTCTFSIKAPNSGILVDVDNDRDILDMMCSLEDGDEVEVFVRHLVDEAIVGPMLIENGSHVDMGESGSTFNTRPSESENFNFGKTPSAPSEGEPQLKKGRGRQNKTSSVAPSAPPQPTAPTESSTSQSAPSPIASIRAEPTGSGRGRGKSKKTPSAPSEGEPLLKKGRGRPKKTSLVAPSAPPLPTAPTDFPASSSAPSTYNASSSIAGTTKRGRGRGRGNTSPEKRPRVTGMGVFQAANGFKVMNPGMPSSKIYSTGQAKVTRSSDVTGDIGYTPSNTTKLKWNGKAAVSTSKLHELREKQRKKTMESSSSQNDTSSQSKMPWKL</sequence>